<sequence length="72" mass="7791">MRTAIVVSYFGPGRGSKARIARSLGVSTAAVAKWGETVPDGSAYQLIRRFPELDRMDKEDWAKSSSSGPSTE</sequence>
<accession>A0A5C1DG08</accession>
<keyword evidence="2" id="KW-1185">Reference proteome</keyword>
<dbReference type="InterPro" id="IPR010982">
    <property type="entry name" value="Lambda_DNA-bd_dom_sf"/>
</dbReference>
<evidence type="ECO:0000313" key="1">
    <source>
        <dbReference type="EMBL" id="QEL55483.1"/>
    </source>
</evidence>
<dbReference type="Pfam" id="PF14549">
    <property type="entry name" value="P22_Cro"/>
    <property type="match status" value="1"/>
</dbReference>
<dbReference type="GO" id="GO:0003677">
    <property type="term" value="F:DNA binding"/>
    <property type="evidence" value="ECO:0007669"/>
    <property type="project" value="InterPro"/>
</dbReference>
<organism evidence="1 2">
    <name type="scientific">Chromobacterium paludis</name>
    <dbReference type="NCBI Taxonomy" id="2605945"/>
    <lineage>
        <taxon>Bacteria</taxon>
        <taxon>Pseudomonadati</taxon>
        <taxon>Pseudomonadota</taxon>
        <taxon>Betaproteobacteria</taxon>
        <taxon>Neisseriales</taxon>
        <taxon>Chromobacteriaceae</taxon>
        <taxon>Chromobacterium</taxon>
    </lineage>
</organism>
<dbReference type="RefSeq" id="WP_149295846.1">
    <property type="nucleotide sequence ID" value="NZ_CP043473.1"/>
</dbReference>
<evidence type="ECO:0008006" key="3">
    <source>
        <dbReference type="Google" id="ProtNLM"/>
    </source>
</evidence>
<dbReference type="AlphaFoldDB" id="A0A5C1DG08"/>
<protein>
    <recommendedName>
        <fullName evidence="3">Helix-turn-helix domain-containing protein</fullName>
    </recommendedName>
</protein>
<gene>
    <name evidence="1" type="ORF">FYK34_07850</name>
</gene>
<name>A0A5C1DG08_9NEIS</name>
<dbReference type="KEGG" id="chrm:FYK34_07850"/>
<proteinExistence type="predicted"/>
<dbReference type="Gene3D" id="1.10.260.40">
    <property type="entry name" value="lambda repressor-like DNA-binding domains"/>
    <property type="match status" value="1"/>
</dbReference>
<dbReference type="EMBL" id="CP043473">
    <property type="protein sequence ID" value="QEL55483.1"/>
    <property type="molecule type" value="Genomic_DNA"/>
</dbReference>
<dbReference type="Proteomes" id="UP000322079">
    <property type="component" value="Chromosome"/>
</dbReference>
<reference evidence="1 2" key="1">
    <citation type="submission" date="2019-08" db="EMBL/GenBank/DDBJ databases">
        <title>Chromobacterium paludis, a novel bacterium isolated from a Maryland marsh pond.</title>
        <authorList>
            <person name="Blackburn M.B."/>
            <person name="Gundersen-Rindal D.E."/>
        </authorList>
    </citation>
    <scope>NUCLEOTIDE SEQUENCE [LARGE SCALE GENOMIC DNA]</scope>
    <source>
        <strain evidence="2">IIBBL 257-1</strain>
    </source>
</reference>
<dbReference type="SUPFAM" id="SSF47413">
    <property type="entry name" value="lambda repressor-like DNA-binding domains"/>
    <property type="match status" value="1"/>
</dbReference>
<evidence type="ECO:0000313" key="2">
    <source>
        <dbReference type="Proteomes" id="UP000322079"/>
    </source>
</evidence>